<proteinExistence type="predicted"/>
<evidence type="ECO:0000313" key="1">
    <source>
        <dbReference type="EMBL" id="RAZ81295.1"/>
    </source>
</evidence>
<organism evidence="1 2">
    <name type="scientific">Planococcus halotolerans</name>
    <dbReference type="NCBI Taxonomy" id="2233542"/>
    <lineage>
        <taxon>Bacteria</taxon>
        <taxon>Bacillati</taxon>
        <taxon>Bacillota</taxon>
        <taxon>Bacilli</taxon>
        <taxon>Bacillales</taxon>
        <taxon>Caryophanaceae</taxon>
        <taxon>Planococcus</taxon>
    </lineage>
</organism>
<dbReference type="Pfam" id="PF18950">
    <property type="entry name" value="DUF5694"/>
    <property type="match status" value="1"/>
</dbReference>
<dbReference type="RefSeq" id="WP_112221728.1">
    <property type="nucleotide sequence ID" value="NZ_CP196859.1"/>
</dbReference>
<comment type="caution">
    <text evidence="1">The sequence shown here is derived from an EMBL/GenBank/DDBJ whole genome shotgun (WGS) entry which is preliminary data.</text>
</comment>
<dbReference type="InterPro" id="IPR043749">
    <property type="entry name" value="DUF5694"/>
</dbReference>
<dbReference type="AlphaFoldDB" id="A0A365L7D3"/>
<keyword evidence="2" id="KW-1185">Reference proteome</keyword>
<evidence type="ECO:0000313" key="2">
    <source>
        <dbReference type="Proteomes" id="UP000251002"/>
    </source>
</evidence>
<evidence type="ECO:0008006" key="3">
    <source>
        <dbReference type="Google" id="ProtNLM"/>
    </source>
</evidence>
<dbReference type="EMBL" id="QLZR01000001">
    <property type="protein sequence ID" value="RAZ81295.1"/>
    <property type="molecule type" value="Genomic_DNA"/>
</dbReference>
<name>A0A365L7D3_9BACL</name>
<protein>
    <recommendedName>
        <fullName evidence="3">TraB/GumN family protein</fullName>
    </recommendedName>
</protein>
<reference evidence="1 2" key="1">
    <citation type="submission" date="2018-06" db="EMBL/GenBank/DDBJ databases">
        <title>The draft genome sequences of strains SCU63 and S1.</title>
        <authorList>
            <person name="Gan L."/>
        </authorList>
    </citation>
    <scope>NUCLEOTIDE SEQUENCE [LARGE SCALE GENOMIC DNA]</scope>
    <source>
        <strain evidence="1 2">SCU63</strain>
    </source>
</reference>
<gene>
    <name evidence="1" type="ORF">DP120_03155</name>
</gene>
<dbReference type="Proteomes" id="UP000251002">
    <property type="component" value="Unassembled WGS sequence"/>
</dbReference>
<accession>A0A365L7D3</accession>
<sequence>MESVPEIVLVGTYHFVQHEETLTNKEMEILNLVDLLAELKPSKVAVEWEKSVQKDLNVDYTKNPEEYSMNEIEQIGFRLASQLNHKEIFAINWSGHLTQEEMILLNQSIQTDHPAVLRVIENYSTPSISSGVSLIEAYRKLNNKEKNAELEKMYLSFLSVVHNGQNIGHTFLSKWVERELMIVKNVFDIVEKPEERVLLLVGGDHLWMLTKLFEGKGWKVINPFES</sequence>